<dbReference type="RefSeq" id="WP_307478344.1">
    <property type="nucleotide sequence ID" value="NZ_JAUSUB010000029.1"/>
</dbReference>
<dbReference type="Gene3D" id="2.60.40.1630">
    <property type="entry name" value="bacillus anthracis domain"/>
    <property type="match status" value="1"/>
</dbReference>
<feature type="transmembrane region" description="Helical" evidence="3">
    <location>
        <begin position="84"/>
        <end position="105"/>
    </location>
</feature>
<evidence type="ECO:0000256" key="1">
    <source>
        <dbReference type="ARBA" id="ARBA00024353"/>
    </source>
</evidence>
<keyword evidence="3" id="KW-0812">Transmembrane</keyword>
<dbReference type="InterPro" id="IPR041916">
    <property type="entry name" value="Anti_sigma_zinc_sf"/>
</dbReference>
<keyword evidence="8" id="KW-1185">Reference proteome</keyword>
<organism evidence="7 8">
    <name type="scientific">Cytobacillus purgationiresistens</name>
    <dbReference type="NCBI Taxonomy" id="863449"/>
    <lineage>
        <taxon>Bacteria</taxon>
        <taxon>Bacillati</taxon>
        <taxon>Bacillota</taxon>
        <taxon>Bacilli</taxon>
        <taxon>Bacillales</taxon>
        <taxon>Bacillaceae</taxon>
        <taxon>Cytobacillus</taxon>
    </lineage>
</organism>
<evidence type="ECO:0000256" key="2">
    <source>
        <dbReference type="ARBA" id="ARBA00024438"/>
    </source>
</evidence>
<sequence>MKCEQYEEWLPAYIECDLSKEEELLLEEHLKNCESCKQELSFFQEIIGEIKVENNDIRVPRDFMTNVRKKVTKTTKGKKRKTRLAAFSGAVASIILVASVGTVVANDGLKSFMDWWKDNSTSENEQVERLVQSGLSDEVNIEAISNGVKMKITNVAADDIQTFIYYEVEDLEGENRYMVDISSGLEVLRKDKKWFAHGAFSSLSLYSEENNVYKGRIALKPVDGLINLRINKLDKFNPIQDEKNDRTDLKDTEYIEGDWQFEIPVKKHAAIEYKLNKEVEVEGNQVVFNKLVIAPTVTTLSYVFMDGNPNRQVSFIQIDSIESNGKFAYNDLLLGAGNDLDYDSVSSELAFETLYFDQPKEIRIHIGPIMYYETYRAEYPIDPYKSDPQIFEYLGNQISIKDIEINNSTKLTLNENFAVDRPYERLDFTFLDKEGNRPSGSAISEEGKVVDKNKSVYESKDFYMLKHLERPKLYAVVNHIENHTDSPDKPFIPAKLVIDGYFQTEYPDQYIDIKLEDPK</sequence>
<feature type="domain" description="DUF4179" evidence="5">
    <location>
        <begin position="79"/>
        <end position="170"/>
    </location>
</feature>
<dbReference type="EMBL" id="JAUSUB010000029">
    <property type="protein sequence ID" value="MDQ0272854.1"/>
    <property type="molecule type" value="Genomic_DNA"/>
</dbReference>
<evidence type="ECO:0000259" key="4">
    <source>
        <dbReference type="Pfam" id="PF13490"/>
    </source>
</evidence>
<dbReference type="Pfam" id="PF13786">
    <property type="entry name" value="DUF4179"/>
    <property type="match status" value="1"/>
</dbReference>
<comment type="caution">
    <text evidence="7">The sequence shown here is derived from an EMBL/GenBank/DDBJ whole genome shotgun (WGS) entry which is preliminary data.</text>
</comment>
<evidence type="ECO:0000313" key="8">
    <source>
        <dbReference type="Proteomes" id="UP001238088"/>
    </source>
</evidence>
<dbReference type="Pfam" id="PF18705">
    <property type="entry name" value="DUF5643"/>
    <property type="match status" value="1"/>
</dbReference>
<gene>
    <name evidence="7" type="ORF">J2S17_004747</name>
</gene>
<comment type="similarity">
    <text evidence="1">Belongs to the zinc-associated anti-sigma factor (ZAS) superfamily. Anti-sigma-W factor family.</text>
</comment>
<dbReference type="Pfam" id="PF13490">
    <property type="entry name" value="zf-HC2"/>
    <property type="match status" value="1"/>
</dbReference>
<reference evidence="7 8" key="1">
    <citation type="submission" date="2023-07" db="EMBL/GenBank/DDBJ databases">
        <title>Genomic Encyclopedia of Type Strains, Phase IV (KMG-IV): sequencing the most valuable type-strain genomes for metagenomic binning, comparative biology and taxonomic classification.</title>
        <authorList>
            <person name="Goeker M."/>
        </authorList>
    </citation>
    <scope>NUCLEOTIDE SEQUENCE [LARGE SCALE GENOMIC DNA]</scope>
    <source>
        <strain evidence="7 8">DSM 23494</strain>
    </source>
</reference>
<evidence type="ECO:0000259" key="5">
    <source>
        <dbReference type="Pfam" id="PF13786"/>
    </source>
</evidence>
<dbReference type="Proteomes" id="UP001238088">
    <property type="component" value="Unassembled WGS sequence"/>
</dbReference>
<evidence type="ECO:0000259" key="6">
    <source>
        <dbReference type="Pfam" id="PF18705"/>
    </source>
</evidence>
<accession>A0ABU0APS4</accession>
<keyword evidence="3" id="KW-0472">Membrane</keyword>
<dbReference type="InterPro" id="IPR025436">
    <property type="entry name" value="DUF4179"/>
</dbReference>
<keyword evidence="3" id="KW-1133">Transmembrane helix</keyword>
<feature type="domain" description="Putative zinc-finger" evidence="4">
    <location>
        <begin position="3"/>
        <end position="36"/>
    </location>
</feature>
<protein>
    <recommendedName>
        <fullName evidence="2">Anti-sigma-W factor RsiW</fullName>
    </recommendedName>
</protein>
<evidence type="ECO:0000313" key="7">
    <source>
        <dbReference type="EMBL" id="MDQ0272854.1"/>
    </source>
</evidence>
<dbReference type="InterPro" id="IPR040680">
    <property type="entry name" value="DUF5643"/>
</dbReference>
<feature type="domain" description="DUF5643" evidence="6">
    <location>
        <begin position="272"/>
        <end position="380"/>
    </location>
</feature>
<proteinExistence type="inferred from homology"/>
<name>A0ABU0APS4_9BACI</name>
<evidence type="ECO:0000256" key="3">
    <source>
        <dbReference type="SAM" id="Phobius"/>
    </source>
</evidence>
<dbReference type="Gene3D" id="1.10.10.1320">
    <property type="entry name" value="Anti-sigma factor, zinc-finger domain"/>
    <property type="match status" value="1"/>
</dbReference>
<dbReference type="InterPro" id="IPR027383">
    <property type="entry name" value="Znf_put"/>
</dbReference>